<keyword evidence="3" id="KW-1185">Reference proteome</keyword>
<dbReference type="Proteomes" id="UP000324222">
    <property type="component" value="Unassembled WGS sequence"/>
</dbReference>
<sequence>MYFFLYHKPDTAPRPPPACLPACPQGHLLHPRPSTPPCCVGTICLALVYPAHHRPSGTPSDAERFNQGKTGCPAGGDGAGLGWDSNWFAERVQAGAAQPPSGAERKPPRPLPFPRLPQRKVTPSSKQIKQSTQLHFISHGSREQQSAWNLELSHKPLESLKVISASAVITGPHRKDGFSKLPPLLSSPPPCLARPGSTQSRLMPRPHYLMWFT</sequence>
<comment type="caution">
    <text evidence="2">The sequence shown here is derived from an EMBL/GenBank/DDBJ whole genome shotgun (WGS) entry which is preliminary data.</text>
</comment>
<evidence type="ECO:0000313" key="3">
    <source>
        <dbReference type="Proteomes" id="UP000324222"/>
    </source>
</evidence>
<evidence type="ECO:0000256" key="1">
    <source>
        <dbReference type="SAM" id="MobiDB-lite"/>
    </source>
</evidence>
<organism evidence="2 3">
    <name type="scientific">Portunus trituberculatus</name>
    <name type="common">Swimming crab</name>
    <name type="synonym">Neptunus trituberculatus</name>
    <dbReference type="NCBI Taxonomy" id="210409"/>
    <lineage>
        <taxon>Eukaryota</taxon>
        <taxon>Metazoa</taxon>
        <taxon>Ecdysozoa</taxon>
        <taxon>Arthropoda</taxon>
        <taxon>Crustacea</taxon>
        <taxon>Multicrustacea</taxon>
        <taxon>Malacostraca</taxon>
        <taxon>Eumalacostraca</taxon>
        <taxon>Eucarida</taxon>
        <taxon>Decapoda</taxon>
        <taxon>Pleocyemata</taxon>
        <taxon>Brachyura</taxon>
        <taxon>Eubrachyura</taxon>
        <taxon>Portunoidea</taxon>
        <taxon>Portunidae</taxon>
        <taxon>Portuninae</taxon>
        <taxon>Portunus</taxon>
    </lineage>
</organism>
<protein>
    <submittedName>
        <fullName evidence="2">Uncharacterized protein</fullName>
    </submittedName>
</protein>
<accession>A0A5B7EQE7</accession>
<feature type="region of interest" description="Disordered" evidence="1">
    <location>
        <begin position="94"/>
        <end position="131"/>
    </location>
</feature>
<proteinExistence type="predicted"/>
<name>A0A5B7EQE7_PORTR</name>
<dbReference type="AlphaFoldDB" id="A0A5B7EQE7"/>
<dbReference type="EMBL" id="VSRR010003087">
    <property type="protein sequence ID" value="MPC34594.1"/>
    <property type="molecule type" value="Genomic_DNA"/>
</dbReference>
<feature type="compositionally biased region" description="Polar residues" evidence="1">
    <location>
        <begin position="121"/>
        <end position="131"/>
    </location>
</feature>
<gene>
    <name evidence="2" type="ORF">E2C01_027988</name>
</gene>
<evidence type="ECO:0000313" key="2">
    <source>
        <dbReference type="EMBL" id="MPC34594.1"/>
    </source>
</evidence>
<reference evidence="2 3" key="1">
    <citation type="submission" date="2019-05" db="EMBL/GenBank/DDBJ databases">
        <title>Another draft genome of Portunus trituberculatus and its Hox gene families provides insights of decapod evolution.</title>
        <authorList>
            <person name="Jeong J.-H."/>
            <person name="Song I."/>
            <person name="Kim S."/>
            <person name="Choi T."/>
            <person name="Kim D."/>
            <person name="Ryu S."/>
            <person name="Kim W."/>
        </authorList>
    </citation>
    <scope>NUCLEOTIDE SEQUENCE [LARGE SCALE GENOMIC DNA]</scope>
    <source>
        <tissue evidence="2">Muscle</tissue>
    </source>
</reference>